<dbReference type="Proteomes" id="UP000265716">
    <property type="component" value="Unassembled WGS sequence"/>
</dbReference>
<dbReference type="PANTHER" id="PTHR19432">
    <property type="entry name" value="SUGAR TRANSPORTER"/>
    <property type="match status" value="1"/>
</dbReference>
<feature type="non-terminal residue" evidence="7">
    <location>
        <position position="132"/>
    </location>
</feature>
<evidence type="ECO:0000256" key="2">
    <source>
        <dbReference type="ARBA" id="ARBA00022448"/>
    </source>
</evidence>
<organism evidence="7 8">
    <name type="scientific">Aphanomyces astaci</name>
    <name type="common">Crayfish plague agent</name>
    <dbReference type="NCBI Taxonomy" id="112090"/>
    <lineage>
        <taxon>Eukaryota</taxon>
        <taxon>Sar</taxon>
        <taxon>Stramenopiles</taxon>
        <taxon>Oomycota</taxon>
        <taxon>Saprolegniomycetes</taxon>
        <taxon>Saprolegniales</taxon>
        <taxon>Verrucalvaceae</taxon>
        <taxon>Aphanomyces</taxon>
    </lineage>
</organism>
<keyword evidence="2" id="KW-0813">Transport</keyword>
<evidence type="ECO:0000313" key="7">
    <source>
        <dbReference type="EMBL" id="RHY72974.1"/>
    </source>
</evidence>
<feature type="transmembrane region" description="Helical" evidence="6">
    <location>
        <begin position="36"/>
        <end position="58"/>
    </location>
</feature>
<comment type="caution">
    <text evidence="7">The sequence shown here is derived from an EMBL/GenBank/DDBJ whole genome shotgun (WGS) entry which is preliminary data.</text>
</comment>
<dbReference type="Gene3D" id="1.20.1250.20">
    <property type="entry name" value="MFS general substrate transporter like domains"/>
    <property type="match status" value="1"/>
</dbReference>
<evidence type="ECO:0008006" key="9">
    <source>
        <dbReference type="Google" id="ProtNLM"/>
    </source>
</evidence>
<keyword evidence="3 6" id="KW-0812">Transmembrane</keyword>
<keyword evidence="4 6" id="KW-1133">Transmembrane helix</keyword>
<dbReference type="AlphaFoldDB" id="A0A397DY45"/>
<dbReference type="SUPFAM" id="SSF103473">
    <property type="entry name" value="MFS general substrate transporter"/>
    <property type="match status" value="1"/>
</dbReference>
<accession>A0A397DY45</accession>
<keyword evidence="5 6" id="KW-0472">Membrane</keyword>
<gene>
    <name evidence="7" type="ORF">DYB38_010153</name>
</gene>
<evidence type="ECO:0000256" key="6">
    <source>
        <dbReference type="SAM" id="Phobius"/>
    </source>
</evidence>
<evidence type="ECO:0000256" key="5">
    <source>
        <dbReference type="ARBA" id="ARBA00023136"/>
    </source>
</evidence>
<dbReference type="PANTHER" id="PTHR19432:SF26">
    <property type="entry name" value="MAJOR FACILITATOR SUPERFAMILY (MFS) PROFILE DOMAIN-CONTAINING PROTEIN"/>
    <property type="match status" value="1"/>
</dbReference>
<evidence type="ECO:0000256" key="4">
    <source>
        <dbReference type="ARBA" id="ARBA00022989"/>
    </source>
</evidence>
<evidence type="ECO:0000256" key="1">
    <source>
        <dbReference type="ARBA" id="ARBA00004141"/>
    </source>
</evidence>
<dbReference type="VEuPathDB" id="FungiDB:H257_11785"/>
<feature type="transmembrane region" description="Helical" evidence="6">
    <location>
        <begin position="106"/>
        <end position="125"/>
    </location>
</feature>
<proteinExistence type="predicted"/>
<dbReference type="GO" id="GO:0008506">
    <property type="term" value="F:sucrose:proton symporter activity"/>
    <property type="evidence" value="ECO:0007669"/>
    <property type="project" value="TreeGrafter"/>
</dbReference>
<dbReference type="GO" id="GO:0016020">
    <property type="term" value="C:membrane"/>
    <property type="evidence" value="ECO:0007669"/>
    <property type="project" value="UniProtKB-SubCell"/>
</dbReference>
<feature type="transmembrane region" description="Helical" evidence="6">
    <location>
        <begin position="64"/>
        <end position="86"/>
    </location>
</feature>
<dbReference type="InterPro" id="IPR036259">
    <property type="entry name" value="MFS_trans_sf"/>
</dbReference>
<name>A0A397DY45_APHAT</name>
<sequence length="132" mass="14323">MDERSRNTDMIDDKPAAFIAVNDADLSSVSTCSIPYMLLVALPRFAIMMGWAAQWAVLGPLLEILVSSSVVQVIQIAGPLCGLLVVPTLGVLSDNCLHPYGRRRPFLFWGAVTSILAYVLLMFAADIGTYFG</sequence>
<dbReference type="EMBL" id="QUTC01002762">
    <property type="protein sequence ID" value="RHY72974.1"/>
    <property type="molecule type" value="Genomic_DNA"/>
</dbReference>
<comment type="subcellular location">
    <subcellularLocation>
        <location evidence="1">Membrane</location>
        <topology evidence="1">Multi-pass membrane protein</topology>
    </subcellularLocation>
</comment>
<reference evidence="7 8" key="1">
    <citation type="submission" date="2018-08" db="EMBL/GenBank/DDBJ databases">
        <title>Aphanomyces genome sequencing and annotation.</title>
        <authorList>
            <person name="Minardi D."/>
            <person name="Oidtmann B."/>
            <person name="Van Der Giezen M."/>
            <person name="Studholme D.J."/>
        </authorList>
    </citation>
    <scope>NUCLEOTIDE SEQUENCE [LARGE SCALE GENOMIC DNA]</scope>
    <source>
        <strain evidence="7 8">SA</strain>
    </source>
</reference>
<evidence type="ECO:0000256" key="3">
    <source>
        <dbReference type="ARBA" id="ARBA00022692"/>
    </source>
</evidence>
<protein>
    <recommendedName>
        <fullName evidence="9">Major facilitator superfamily (MFS) profile domain-containing protein</fullName>
    </recommendedName>
</protein>
<evidence type="ECO:0000313" key="8">
    <source>
        <dbReference type="Proteomes" id="UP000265716"/>
    </source>
</evidence>